<dbReference type="PANTHER" id="PTHR46082:SF6">
    <property type="entry name" value="AAA+ ATPASE DOMAIN-CONTAINING PROTEIN-RELATED"/>
    <property type="match status" value="1"/>
</dbReference>
<feature type="region of interest" description="Disordered" evidence="1">
    <location>
        <begin position="251"/>
        <end position="274"/>
    </location>
</feature>
<dbReference type="InterPro" id="IPR000845">
    <property type="entry name" value="Nucleoside_phosphorylase_d"/>
</dbReference>
<evidence type="ECO:0000256" key="2">
    <source>
        <dbReference type="SAM" id="SignalP"/>
    </source>
</evidence>
<feature type="domain" description="Nucleoside phosphorylase" evidence="3">
    <location>
        <begin position="13"/>
        <end position="129"/>
    </location>
</feature>
<protein>
    <submittedName>
        <fullName evidence="4">Phosphorylase superfamily protein</fullName>
    </submittedName>
</protein>
<dbReference type="SUPFAM" id="SSF53167">
    <property type="entry name" value="Purine and uridine phosphorylases"/>
    <property type="match status" value="1"/>
</dbReference>
<accession>L2G7F9</accession>
<feature type="signal peptide" evidence="2">
    <location>
        <begin position="1"/>
        <end position="30"/>
    </location>
</feature>
<dbReference type="SUPFAM" id="SSF52540">
    <property type="entry name" value="P-loop containing nucleoside triphosphate hydrolases"/>
    <property type="match status" value="1"/>
</dbReference>
<dbReference type="Gene3D" id="3.40.50.1580">
    <property type="entry name" value="Nucleoside phosphorylase domain"/>
    <property type="match status" value="1"/>
</dbReference>
<dbReference type="HOGENOM" id="CLU_000288_125_3_1"/>
<evidence type="ECO:0000313" key="4">
    <source>
        <dbReference type="EMBL" id="ELA34604.1"/>
    </source>
</evidence>
<dbReference type="AlphaFoldDB" id="L2G7F9"/>
<dbReference type="PANTHER" id="PTHR46082">
    <property type="entry name" value="ATP/GTP-BINDING PROTEIN-RELATED"/>
    <property type="match status" value="1"/>
</dbReference>
<keyword evidence="2" id="KW-0732">Signal</keyword>
<dbReference type="GO" id="GO:0003824">
    <property type="term" value="F:catalytic activity"/>
    <property type="evidence" value="ECO:0007669"/>
    <property type="project" value="InterPro"/>
</dbReference>
<dbReference type="Gene3D" id="3.40.50.300">
    <property type="entry name" value="P-loop containing nucleotide triphosphate hydrolases"/>
    <property type="match status" value="1"/>
</dbReference>
<organism evidence="4">
    <name type="scientific">Colletotrichum fructicola (strain Nara gc5)</name>
    <name type="common">Anthracnose fungus</name>
    <name type="synonym">Colletotrichum gloeosporioides (strain Nara gc5)</name>
    <dbReference type="NCBI Taxonomy" id="1213859"/>
    <lineage>
        <taxon>Eukaryota</taxon>
        <taxon>Fungi</taxon>
        <taxon>Dikarya</taxon>
        <taxon>Ascomycota</taxon>
        <taxon>Pezizomycotina</taxon>
        <taxon>Sordariomycetes</taxon>
        <taxon>Hypocreomycetidae</taxon>
        <taxon>Glomerellales</taxon>
        <taxon>Glomerellaceae</taxon>
        <taxon>Colletotrichum</taxon>
        <taxon>Colletotrichum gloeosporioides species complex</taxon>
    </lineage>
</organism>
<proteinExistence type="predicted"/>
<dbReference type="EMBL" id="KB020606">
    <property type="protein sequence ID" value="ELA34604.1"/>
    <property type="molecule type" value="Genomic_DNA"/>
</dbReference>
<dbReference type="InterPro" id="IPR035994">
    <property type="entry name" value="Nucleoside_phosphorylase_sf"/>
</dbReference>
<gene>
    <name evidence="4" type="ORF">CGGC5_5584</name>
</gene>
<dbReference type="STRING" id="1213859.L2G7F9"/>
<evidence type="ECO:0000259" key="3">
    <source>
        <dbReference type="Pfam" id="PF01048"/>
    </source>
</evidence>
<dbReference type="InterPro" id="IPR027417">
    <property type="entry name" value="P-loop_NTPase"/>
</dbReference>
<evidence type="ECO:0000256" key="1">
    <source>
        <dbReference type="SAM" id="MobiDB-lite"/>
    </source>
</evidence>
<feature type="chain" id="PRO_5003959503" evidence="2">
    <location>
        <begin position="31"/>
        <end position="726"/>
    </location>
</feature>
<dbReference type="Pfam" id="PF01048">
    <property type="entry name" value="PNP_UDP_1"/>
    <property type="match status" value="1"/>
</dbReference>
<name>L2G7F9_COLFN</name>
<sequence length="726" mass="81217">MTSPRPSRRTDFTVALICALPIEFDAVALAFDETWPGNQFGKASGDYNAYTLGRMGSQNTVLVLLHKMGKSSAASATTSLRHSFPSIILAFLCGVCGGVPNPSRDVEIRLGDVIISENVVQYDYGRQYPSKFAHKTTVSDTLGMPVKEIRSFLAHLKTDFGLSELRDQIPNMMEQIQRKAVANGHWSKYLRPGSHTDVLFRANYLHRHQHKRDCSCGKETICDEAINASCADLQCDPAYYVLRRRLSSRIEEKSDRQATSDTSKSPPEVFLGTVGSGDTVMKSGEHRDMMAQQHGIIAFEMEGAGVWDEIPCIIVNTNSIDSTDNTNIADSTDSTNSANSANSDDSCLSHHRDTISSIKTQIALAYCYWFKERFQDASVFWIHASNVERFQKAFSDIARECEVPGHSKEEVDILLLVKKWLENKQRGRWLLVIDNADDTEVFFPVKPIVEADCRATSIGHSIPECSHGSVLITTRNKQAGLKLGLGKPPIEVEKMTESETTQLLRTLLEDESVTPAEASLLSSRLENLPLALAQATSFILENSISIKEYVGLLDKSDSSMFDHLSEPFEAVGRDTETPHALTATWAISFKHIEKQKPMASDVLYLMSFFDRQAIPKQFIWDYCHETLENALYSDDDSELGEDSENDFQIDTDLEVTQALGLLQAFSFISKAGDDLFDMHRLVQLVTRKQLADRGAMSDFATKALKIVRKHILICGLIDQKKRLNWR</sequence>
<dbReference type="InterPro" id="IPR053137">
    <property type="entry name" value="NLR-like"/>
</dbReference>
<feature type="region of interest" description="Disordered" evidence="1">
    <location>
        <begin position="324"/>
        <end position="346"/>
    </location>
</feature>
<reference evidence="4" key="1">
    <citation type="submission" date="2012-08" db="EMBL/GenBank/DDBJ databases">
        <title>Genome analysis of Colletotrichum orbiculare and Colletotrichum fructicola.</title>
        <authorList>
            <person name="Gan P.H.P."/>
            <person name="Ikeda K."/>
            <person name="Irieda H."/>
            <person name="Narusaka M."/>
            <person name="O'Connell R.J."/>
            <person name="Narusaka Y."/>
            <person name="Takano Y."/>
            <person name="Kubo Y."/>
            <person name="Shirasu K."/>
        </authorList>
    </citation>
    <scope>NUCLEOTIDE SEQUENCE</scope>
    <source>
        <strain evidence="4">Nara gc5</strain>
    </source>
</reference>
<dbReference type="GO" id="GO:0009116">
    <property type="term" value="P:nucleoside metabolic process"/>
    <property type="evidence" value="ECO:0007669"/>
    <property type="project" value="InterPro"/>
</dbReference>